<protein>
    <recommendedName>
        <fullName evidence="4">Lipoprotein</fullName>
    </recommendedName>
</protein>
<dbReference type="RefSeq" id="WP_074753519.1">
    <property type="nucleotide sequence ID" value="NZ_FNCO01000008.1"/>
</dbReference>
<evidence type="ECO:0000256" key="1">
    <source>
        <dbReference type="SAM" id="Coils"/>
    </source>
</evidence>
<dbReference type="Proteomes" id="UP000182894">
    <property type="component" value="Unassembled WGS sequence"/>
</dbReference>
<dbReference type="PROSITE" id="PS51257">
    <property type="entry name" value="PROKAR_LIPOPROTEIN"/>
    <property type="match status" value="1"/>
</dbReference>
<evidence type="ECO:0000313" key="2">
    <source>
        <dbReference type="EMBL" id="SDH74258.1"/>
    </source>
</evidence>
<keyword evidence="1" id="KW-0175">Coiled coil</keyword>
<organism evidence="2 3">
    <name type="scientific">Pseudomonas abietaniphila</name>
    <dbReference type="NCBI Taxonomy" id="89065"/>
    <lineage>
        <taxon>Bacteria</taxon>
        <taxon>Pseudomonadati</taxon>
        <taxon>Pseudomonadota</taxon>
        <taxon>Gammaproteobacteria</taxon>
        <taxon>Pseudomonadales</taxon>
        <taxon>Pseudomonadaceae</taxon>
        <taxon>Pseudomonas</taxon>
    </lineage>
</organism>
<evidence type="ECO:0000313" key="3">
    <source>
        <dbReference type="Proteomes" id="UP000182894"/>
    </source>
</evidence>
<feature type="coiled-coil region" evidence="1">
    <location>
        <begin position="385"/>
        <end position="412"/>
    </location>
</feature>
<proteinExistence type="predicted"/>
<evidence type="ECO:0008006" key="4">
    <source>
        <dbReference type="Google" id="ProtNLM"/>
    </source>
</evidence>
<keyword evidence="3" id="KW-1185">Reference proteome</keyword>
<sequence length="528" mass="58993">MKRIALISALAMAQGCGSSDDAAPYIDADSTFSCKEVNLSQYHNNIANSLRMIDTGVSQLKSAYTEETLIQTFFRETVTKNATYHLILRQKAIEACAANPENGVNQALTDGLNSLYKQSFEDMRLATCRSFGNEFDNEQILNEMQNPSQKLPFGDITALNIKPILADNRYGAAYFANEVPSHCEDNPNERIWDAYDSVAQPALKTITSEQQAAQKIKNEQEAAEKKRISEELHQENLRKYGKDLYQSGTPGCEDFKALHELSIFAENDRSTFQSALNDTVNSIPKLSTEHQRSAFQHALESNHENTVRIIANNCSTSIEQAVLTIPAVMDSRSEIIDELTSLAQKNRGIEGNAAELALKHALECEQGTNSQNSVCFNSAQDFLNYSLAPLQIKELENKLEKLEAQKQIKPSDFELGSYGNDCKQRLINQGLRDKEYDVAAQEKCTPEALTEYFAPLNKDIDAMKKDIAQLTKLTAVNQDNTLAPNSNSIEECQALWISAYQAEIGEDAMINSEQLDEWRGWCHEGKKP</sequence>
<accession>A0A1G8EWM0</accession>
<reference evidence="3" key="1">
    <citation type="submission" date="2016-10" db="EMBL/GenBank/DDBJ databases">
        <authorList>
            <person name="Varghese N."/>
            <person name="Submissions S."/>
        </authorList>
    </citation>
    <scope>NUCLEOTIDE SEQUENCE [LARGE SCALE GENOMIC DNA]</scope>
    <source>
        <strain evidence="3">ATCC 700689</strain>
    </source>
</reference>
<dbReference type="EMBL" id="FNCO01000008">
    <property type="protein sequence ID" value="SDH74258.1"/>
    <property type="molecule type" value="Genomic_DNA"/>
</dbReference>
<gene>
    <name evidence="2" type="ORF">SAMN05216605_10813</name>
</gene>
<dbReference type="AlphaFoldDB" id="A0A1G8EWM0"/>
<dbReference type="OrthoDB" id="5941127at2"/>
<name>A0A1G8EWM0_9PSED</name>
<feature type="coiled-coil region" evidence="1">
    <location>
        <begin position="206"/>
        <end position="238"/>
    </location>
</feature>